<proteinExistence type="predicted"/>
<dbReference type="Proteomes" id="UP001499895">
    <property type="component" value="Unassembled WGS sequence"/>
</dbReference>
<dbReference type="EMBL" id="BAAAHB010000074">
    <property type="protein sequence ID" value="GAA0482076.1"/>
    <property type="molecule type" value="Genomic_DNA"/>
</dbReference>
<reference evidence="2 3" key="1">
    <citation type="journal article" date="2019" name="Int. J. Syst. Evol. Microbiol.">
        <title>The Global Catalogue of Microorganisms (GCM) 10K type strain sequencing project: providing services to taxonomists for standard genome sequencing and annotation.</title>
        <authorList>
            <consortium name="The Broad Institute Genomics Platform"/>
            <consortium name="The Broad Institute Genome Sequencing Center for Infectious Disease"/>
            <person name="Wu L."/>
            <person name="Ma J."/>
        </authorList>
    </citation>
    <scope>NUCLEOTIDE SEQUENCE [LARGE SCALE GENOMIC DNA]</scope>
    <source>
        <strain evidence="2 3">JCM 10649</strain>
    </source>
</reference>
<keyword evidence="3" id="KW-1185">Reference proteome</keyword>
<protein>
    <submittedName>
        <fullName evidence="2">Uncharacterized protein</fullName>
    </submittedName>
</protein>
<sequence>MDKLPEPVRHGRELCLPGTPRHLRPDTPAGRLREVGERAGDGGYATDREGGKDGKDDEEGPW</sequence>
<feature type="region of interest" description="Disordered" evidence="1">
    <location>
        <begin position="1"/>
        <end position="62"/>
    </location>
</feature>
<organism evidence="2 3">
    <name type="scientific">Streptomyces stramineus</name>
    <dbReference type="NCBI Taxonomy" id="173861"/>
    <lineage>
        <taxon>Bacteria</taxon>
        <taxon>Bacillati</taxon>
        <taxon>Actinomycetota</taxon>
        <taxon>Actinomycetes</taxon>
        <taxon>Kitasatosporales</taxon>
        <taxon>Streptomycetaceae</taxon>
        <taxon>Streptomyces</taxon>
    </lineage>
</organism>
<name>A0ABN1AR62_9ACTN</name>
<evidence type="ECO:0000313" key="2">
    <source>
        <dbReference type="EMBL" id="GAA0482076.1"/>
    </source>
</evidence>
<comment type="caution">
    <text evidence="2">The sequence shown here is derived from an EMBL/GenBank/DDBJ whole genome shotgun (WGS) entry which is preliminary data.</text>
</comment>
<evidence type="ECO:0000313" key="3">
    <source>
        <dbReference type="Proteomes" id="UP001499895"/>
    </source>
</evidence>
<feature type="compositionally biased region" description="Basic and acidic residues" evidence="1">
    <location>
        <begin position="31"/>
        <end position="55"/>
    </location>
</feature>
<evidence type="ECO:0000256" key="1">
    <source>
        <dbReference type="SAM" id="MobiDB-lite"/>
    </source>
</evidence>
<gene>
    <name evidence="2" type="ORF">GCM10009544_50050</name>
</gene>
<feature type="compositionally biased region" description="Basic and acidic residues" evidence="1">
    <location>
        <begin position="1"/>
        <end position="13"/>
    </location>
</feature>
<accession>A0ABN1AR62</accession>